<accession>A0A2P2MAX2</accession>
<feature type="transmembrane region" description="Helical" evidence="1">
    <location>
        <begin position="20"/>
        <end position="44"/>
    </location>
</feature>
<keyword evidence="1" id="KW-0812">Transmembrane</keyword>
<keyword evidence="1" id="KW-0472">Membrane</keyword>
<evidence type="ECO:0000256" key="1">
    <source>
        <dbReference type="SAM" id="Phobius"/>
    </source>
</evidence>
<dbReference type="AlphaFoldDB" id="A0A2P2MAX2"/>
<evidence type="ECO:0000313" key="2">
    <source>
        <dbReference type="EMBL" id="MBX27363.1"/>
    </source>
</evidence>
<dbReference type="EMBL" id="GGEC01046881">
    <property type="protein sequence ID" value="MBX27365.1"/>
    <property type="molecule type" value="Transcribed_RNA"/>
</dbReference>
<organism evidence="2">
    <name type="scientific">Rhizophora mucronata</name>
    <name type="common">Asiatic mangrove</name>
    <dbReference type="NCBI Taxonomy" id="61149"/>
    <lineage>
        <taxon>Eukaryota</taxon>
        <taxon>Viridiplantae</taxon>
        <taxon>Streptophyta</taxon>
        <taxon>Embryophyta</taxon>
        <taxon>Tracheophyta</taxon>
        <taxon>Spermatophyta</taxon>
        <taxon>Magnoliopsida</taxon>
        <taxon>eudicotyledons</taxon>
        <taxon>Gunneridae</taxon>
        <taxon>Pentapetalae</taxon>
        <taxon>rosids</taxon>
        <taxon>fabids</taxon>
        <taxon>Malpighiales</taxon>
        <taxon>Rhizophoraceae</taxon>
        <taxon>Rhizophora</taxon>
    </lineage>
</organism>
<keyword evidence="1" id="KW-1133">Transmembrane helix</keyword>
<sequence>MRITLSRLLLISLVPDLRRLLLHLLLLFNKLILFFHCLWCPLFHMSESHLFHLVFLWLVSEDPLGLLIRIIPQQIP</sequence>
<name>A0A2P2MAX2_RHIMU</name>
<dbReference type="EMBL" id="GGEC01046879">
    <property type="protein sequence ID" value="MBX27363.1"/>
    <property type="molecule type" value="Transcribed_RNA"/>
</dbReference>
<protein>
    <submittedName>
        <fullName evidence="2">Zinc finger CCCH domain-containing protein 67-like</fullName>
    </submittedName>
</protein>
<reference evidence="2" key="1">
    <citation type="submission" date="2018-02" db="EMBL/GenBank/DDBJ databases">
        <title>Rhizophora mucronata_Transcriptome.</title>
        <authorList>
            <person name="Meera S.P."/>
            <person name="Sreeshan A."/>
            <person name="Augustine A."/>
        </authorList>
    </citation>
    <scope>NUCLEOTIDE SEQUENCE</scope>
    <source>
        <tissue evidence="2">Leaf</tissue>
    </source>
</reference>
<proteinExistence type="predicted"/>